<accession>A0A1W6Z129</accession>
<evidence type="ECO:0000313" key="4">
    <source>
        <dbReference type="Proteomes" id="UP000194139"/>
    </source>
</evidence>
<gene>
    <name evidence="3" type="ORF">CAL13_13025</name>
</gene>
<dbReference type="PANTHER" id="PTHR39600:SF1">
    <property type="entry name" value="PEPTIDASE INHIBITOR I78 FAMILY PROTEIN"/>
    <property type="match status" value="1"/>
</dbReference>
<protein>
    <recommendedName>
        <fullName evidence="5">Peptidase inhibitor I78 family protein</fullName>
    </recommendedName>
</protein>
<organism evidence="3 4">
    <name type="scientific">Bordetella genomosp. 9</name>
    <dbReference type="NCBI Taxonomy" id="1416803"/>
    <lineage>
        <taxon>Bacteria</taxon>
        <taxon>Pseudomonadati</taxon>
        <taxon>Pseudomonadota</taxon>
        <taxon>Betaproteobacteria</taxon>
        <taxon>Burkholderiales</taxon>
        <taxon>Alcaligenaceae</taxon>
        <taxon>Bordetella</taxon>
    </lineage>
</organism>
<feature type="region of interest" description="Disordered" evidence="1">
    <location>
        <begin position="23"/>
        <end position="50"/>
    </location>
</feature>
<proteinExistence type="predicted"/>
<sequence length="124" mass="13112">MIRKLIPVILLAGLAACTTTGRQAANSPDAESPTAGTTPDSGSYGGSAYNTPFAGGRQMCDAQPVQNLIGTRLTGSVENEIKQKSSSRKTRILKPGEVMTMEYDPERINLILDQQGALTALRCG</sequence>
<evidence type="ECO:0000313" key="3">
    <source>
        <dbReference type="EMBL" id="ARP87026.1"/>
    </source>
</evidence>
<feature type="signal peptide" evidence="2">
    <location>
        <begin position="1"/>
        <end position="24"/>
    </location>
</feature>
<dbReference type="Pfam" id="PF11720">
    <property type="entry name" value="Inhibitor_I78"/>
    <property type="match status" value="1"/>
</dbReference>
<keyword evidence="2" id="KW-0732">Signal</keyword>
<dbReference type="PROSITE" id="PS51257">
    <property type="entry name" value="PROKAR_LIPOPROTEIN"/>
    <property type="match status" value="1"/>
</dbReference>
<name>A0A1W6Z129_9BORD</name>
<evidence type="ECO:0008006" key="5">
    <source>
        <dbReference type="Google" id="ProtNLM"/>
    </source>
</evidence>
<keyword evidence="4" id="KW-1185">Reference proteome</keyword>
<dbReference type="Proteomes" id="UP000194139">
    <property type="component" value="Chromosome"/>
</dbReference>
<dbReference type="RefSeq" id="WP_086072613.1">
    <property type="nucleotide sequence ID" value="NZ_CP021109.1"/>
</dbReference>
<evidence type="ECO:0000256" key="1">
    <source>
        <dbReference type="SAM" id="MobiDB-lite"/>
    </source>
</evidence>
<evidence type="ECO:0000256" key="2">
    <source>
        <dbReference type="SAM" id="SignalP"/>
    </source>
</evidence>
<reference evidence="3 4" key="1">
    <citation type="submission" date="2017-05" db="EMBL/GenBank/DDBJ databases">
        <title>Complete and WGS of Bordetella genogroups.</title>
        <authorList>
            <person name="Spilker T."/>
            <person name="LiPuma J."/>
        </authorList>
    </citation>
    <scope>NUCLEOTIDE SEQUENCE [LARGE SCALE GENOMIC DNA]</scope>
    <source>
        <strain evidence="3 4">AU17164</strain>
    </source>
</reference>
<dbReference type="EMBL" id="CP021109">
    <property type="protein sequence ID" value="ARP87026.1"/>
    <property type="molecule type" value="Genomic_DNA"/>
</dbReference>
<dbReference type="InterPro" id="IPR021719">
    <property type="entry name" value="Prot_inh_I78"/>
</dbReference>
<dbReference type="Gene3D" id="3.30.10.10">
    <property type="entry name" value="Trypsin Inhibitor V, subunit A"/>
    <property type="match status" value="1"/>
</dbReference>
<dbReference type="PANTHER" id="PTHR39600">
    <property type="entry name" value="PEPTIDASE INHIBITOR I78 FAMILY PROTEIN"/>
    <property type="match status" value="1"/>
</dbReference>
<feature type="chain" id="PRO_5010857577" description="Peptidase inhibitor I78 family protein" evidence="2">
    <location>
        <begin position="25"/>
        <end position="124"/>
    </location>
</feature>
<dbReference type="AlphaFoldDB" id="A0A1W6Z129"/>